<dbReference type="SUPFAM" id="SSF52283">
    <property type="entry name" value="Formate/glycerate dehydrogenase catalytic domain-like"/>
    <property type="match status" value="1"/>
</dbReference>
<accession>A0A842HGK6</accession>
<dbReference type="EMBL" id="JACHVB010000035">
    <property type="protein sequence ID" value="MBC2595310.1"/>
    <property type="molecule type" value="Genomic_DNA"/>
</dbReference>
<keyword evidence="1" id="KW-0560">Oxidoreductase</keyword>
<dbReference type="SUPFAM" id="SSF51735">
    <property type="entry name" value="NAD(P)-binding Rossmann-fold domains"/>
    <property type="match status" value="1"/>
</dbReference>
<gene>
    <name evidence="4" type="ORF">H5P28_13660</name>
</gene>
<protein>
    <submittedName>
        <fullName evidence="4">Hydroxyacid dehydrogenase</fullName>
    </submittedName>
</protein>
<dbReference type="GO" id="GO:0005829">
    <property type="term" value="C:cytosol"/>
    <property type="evidence" value="ECO:0007669"/>
    <property type="project" value="TreeGrafter"/>
</dbReference>
<organism evidence="4 5">
    <name type="scientific">Ruficoccus amylovorans</name>
    <dbReference type="NCBI Taxonomy" id="1804625"/>
    <lineage>
        <taxon>Bacteria</taxon>
        <taxon>Pseudomonadati</taxon>
        <taxon>Verrucomicrobiota</taxon>
        <taxon>Opitutia</taxon>
        <taxon>Puniceicoccales</taxon>
        <taxon>Cerasicoccaceae</taxon>
        <taxon>Ruficoccus</taxon>
    </lineage>
</organism>
<dbReference type="GO" id="GO:0030267">
    <property type="term" value="F:glyoxylate reductase (NADPH) activity"/>
    <property type="evidence" value="ECO:0007669"/>
    <property type="project" value="TreeGrafter"/>
</dbReference>
<feature type="domain" description="D-isomer specific 2-hydroxyacid dehydrogenase NAD-binding" evidence="3">
    <location>
        <begin position="131"/>
        <end position="292"/>
    </location>
</feature>
<evidence type="ECO:0000259" key="3">
    <source>
        <dbReference type="Pfam" id="PF02826"/>
    </source>
</evidence>
<sequence length="332" mass="36877">MKKPKSIFLLSPASRDSIYNEAVLDEIGKLTDNDRRVHSGEDVLNHPEDYRDVEIVFSGWGCPIMDEQMLASLPSLKALFYGAGSVRRLVTDAFWERNIRLTSAYTVNAHPVAAYTMASLIFGLKRAWGVNQDLKRGISSHANIIGLDEGTRVGLVSLGAIGRLVCQYLSVFSLDVVAYDPFAGDEVFEELSVRRASSLEELFSECHAVSIHTPLLPETRGMITGELLEMLPPNAVFINTSRGAVVDEEALTRVLEKRPDIFAVLDVITDEEAYCQTPLLKLPNVFLTPHIAGSLGNERYRLGRMTVEECRRYLAGEPPVVSVTKENFTRMA</sequence>
<dbReference type="InterPro" id="IPR036291">
    <property type="entry name" value="NAD(P)-bd_dom_sf"/>
</dbReference>
<dbReference type="GO" id="GO:0016618">
    <property type="term" value="F:hydroxypyruvate reductase [NAD(P)H] activity"/>
    <property type="evidence" value="ECO:0007669"/>
    <property type="project" value="TreeGrafter"/>
</dbReference>
<proteinExistence type="predicted"/>
<name>A0A842HGK6_9BACT</name>
<dbReference type="RefSeq" id="WP_185676264.1">
    <property type="nucleotide sequence ID" value="NZ_JACHVB010000035.1"/>
</dbReference>
<reference evidence="4 5" key="1">
    <citation type="submission" date="2020-07" db="EMBL/GenBank/DDBJ databases">
        <authorList>
            <person name="Feng X."/>
        </authorList>
    </citation>
    <scope>NUCLEOTIDE SEQUENCE [LARGE SCALE GENOMIC DNA]</scope>
    <source>
        <strain evidence="4 5">JCM31066</strain>
    </source>
</reference>
<keyword evidence="2" id="KW-0520">NAD</keyword>
<evidence type="ECO:0000313" key="4">
    <source>
        <dbReference type="EMBL" id="MBC2595310.1"/>
    </source>
</evidence>
<dbReference type="InterPro" id="IPR006140">
    <property type="entry name" value="D-isomer_DH_NAD-bd"/>
</dbReference>
<dbReference type="CDD" id="cd12167">
    <property type="entry name" value="2-Hacid_dh_8"/>
    <property type="match status" value="1"/>
</dbReference>
<dbReference type="PANTHER" id="PTHR10996:SF178">
    <property type="entry name" value="2-HYDROXYACID DEHYDROGENASE YGL185C-RELATED"/>
    <property type="match status" value="1"/>
</dbReference>
<dbReference type="PROSITE" id="PS00671">
    <property type="entry name" value="D_2_HYDROXYACID_DH_3"/>
    <property type="match status" value="1"/>
</dbReference>
<evidence type="ECO:0000313" key="5">
    <source>
        <dbReference type="Proteomes" id="UP000546464"/>
    </source>
</evidence>
<dbReference type="InterPro" id="IPR050223">
    <property type="entry name" value="D-isomer_2-hydroxyacid_DH"/>
</dbReference>
<evidence type="ECO:0000256" key="1">
    <source>
        <dbReference type="ARBA" id="ARBA00023002"/>
    </source>
</evidence>
<dbReference type="Pfam" id="PF02826">
    <property type="entry name" value="2-Hacid_dh_C"/>
    <property type="match status" value="1"/>
</dbReference>
<dbReference type="Gene3D" id="3.40.50.720">
    <property type="entry name" value="NAD(P)-binding Rossmann-like Domain"/>
    <property type="match status" value="2"/>
</dbReference>
<dbReference type="GO" id="GO:0051287">
    <property type="term" value="F:NAD binding"/>
    <property type="evidence" value="ECO:0007669"/>
    <property type="project" value="InterPro"/>
</dbReference>
<keyword evidence="5" id="KW-1185">Reference proteome</keyword>
<comment type="caution">
    <text evidence="4">The sequence shown here is derived from an EMBL/GenBank/DDBJ whole genome shotgun (WGS) entry which is preliminary data.</text>
</comment>
<dbReference type="InterPro" id="IPR029753">
    <property type="entry name" value="D-isomer_DH_CS"/>
</dbReference>
<dbReference type="AlphaFoldDB" id="A0A842HGK6"/>
<dbReference type="Proteomes" id="UP000546464">
    <property type="component" value="Unassembled WGS sequence"/>
</dbReference>
<dbReference type="PANTHER" id="PTHR10996">
    <property type="entry name" value="2-HYDROXYACID DEHYDROGENASE-RELATED"/>
    <property type="match status" value="1"/>
</dbReference>
<evidence type="ECO:0000256" key="2">
    <source>
        <dbReference type="ARBA" id="ARBA00023027"/>
    </source>
</evidence>